<reference evidence="1 2" key="1">
    <citation type="submission" date="2016-03" db="EMBL/GenBank/DDBJ databases">
        <title>Comparative genomics of the ectomycorrhizal sister species Rhizopogon vinicolor and Rhizopogon vesiculosus (Basidiomycota: Boletales) reveals a divergence of the mating type B locus.</title>
        <authorList>
            <person name="Mujic A.B."/>
            <person name="Kuo A."/>
            <person name="Tritt A."/>
            <person name="Lipzen A."/>
            <person name="Chen C."/>
            <person name="Johnson J."/>
            <person name="Sharma A."/>
            <person name="Barry K."/>
            <person name="Grigoriev I.V."/>
            <person name="Spatafora J.W."/>
        </authorList>
    </citation>
    <scope>NUCLEOTIDE SEQUENCE [LARGE SCALE GENOMIC DNA]</scope>
    <source>
        <strain evidence="1 2">AM-OR11-056</strain>
    </source>
</reference>
<proteinExistence type="predicted"/>
<protein>
    <submittedName>
        <fullName evidence="1">Uncharacterized protein</fullName>
    </submittedName>
</protein>
<dbReference type="Proteomes" id="UP000183567">
    <property type="component" value="Unassembled WGS sequence"/>
</dbReference>
<sequence>MCFASPFFVCKFIAYLEGDPDRLDQRIGMGTGSPIEIVVGTALLYSMLGVSCFIGLLWQAGQWKDSIVVGETGILTGQVFCPHSPPDALACFANQKITNEEWIMPGVCAYVPRVRSREIVGNDLESLLTTTLICAYALISGAKMLEDEENGERGIHRTDTSERRWKLAGQNDAGKWMSGRDSGQTQVANGGNNTWMKIKLSSANAFFSLSPSYSYAFGAPQDPQTAYRALIAFAKKDKTNVRSRGSVVPLPLCFQLRLLRLYELQSGHLPPSSTSRST</sequence>
<comment type="caution">
    <text evidence="1">The sequence shown here is derived from an EMBL/GenBank/DDBJ whole genome shotgun (WGS) entry which is preliminary data.</text>
</comment>
<dbReference type="OrthoDB" id="6500128at2759"/>
<dbReference type="EMBL" id="LVVM01006349">
    <property type="protein sequence ID" value="OJA08290.1"/>
    <property type="molecule type" value="Genomic_DNA"/>
</dbReference>
<dbReference type="STRING" id="180088.A0A1J8QFV7"/>
<name>A0A1J8QFV7_9AGAM</name>
<evidence type="ECO:0000313" key="2">
    <source>
        <dbReference type="Proteomes" id="UP000183567"/>
    </source>
</evidence>
<accession>A0A1J8QFV7</accession>
<dbReference type="AlphaFoldDB" id="A0A1J8QFV7"/>
<keyword evidence="2" id="KW-1185">Reference proteome</keyword>
<evidence type="ECO:0000313" key="1">
    <source>
        <dbReference type="EMBL" id="OJA08290.1"/>
    </source>
</evidence>
<organism evidence="1 2">
    <name type="scientific">Rhizopogon vesiculosus</name>
    <dbReference type="NCBI Taxonomy" id="180088"/>
    <lineage>
        <taxon>Eukaryota</taxon>
        <taxon>Fungi</taxon>
        <taxon>Dikarya</taxon>
        <taxon>Basidiomycota</taxon>
        <taxon>Agaricomycotina</taxon>
        <taxon>Agaricomycetes</taxon>
        <taxon>Agaricomycetidae</taxon>
        <taxon>Boletales</taxon>
        <taxon>Suillineae</taxon>
        <taxon>Rhizopogonaceae</taxon>
        <taxon>Rhizopogon</taxon>
    </lineage>
</organism>
<gene>
    <name evidence="1" type="ORF">AZE42_07810</name>
</gene>